<dbReference type="Proteomes" id="UP001608902">
    <property type="component" value="Unassembled WGS sequence"/>
</dbReference>
<feature type="non-terminal residue" evidence="1">
    <location>
        <position position="374"/>
    </location>
</feature>
<evidence type="ECO:0000313" key="1">
    <source>
        <dbReference type="EMBL" id="MFH4984713.1"/>
    </source>
</evidence>
<protein>
    <submittedName>
        <fullName evidence="1">Uncharacterized protein</fullName>
    </submittedName>
</protein>
<gene>
    <name evidence="1" type="ORF">AB6A40_011422</name>
</gene>
<dbReference type="EMBL" id="JBGFUD010020415">
    <property type="protein sequence ID" value="MFH4984713.1"/>
    <property type="molecule type" value="Genomic_DNA"/>
</dbReference>
<comment type="caution">
    <text evidence="1">The sequence shown here is derived from an EMBL/GenBank/DDBJ whole genome shotgun (WGS) entry which is preliminary data.</text>
</comment>
<dbReference type="Pfam" id="PF05380">
    <property type="entry name" value="Peptidase_A17"/>
    <property type="match status" value="1"/>
</dbReference>
<dbReference type="AlphaFoldDB" id="A0ABD6EXL3"/>
<name>A0ABD6EXL3_9BILA</name>
<dbReference type="InterPro" id="IPR008042">
    <property type="entry name" value="Retrotrans_Pao"/>
</dbReference>
<sequence length="374" mass="43397">MKLFLTVSSVMSWQEIFRQWELCLKITTDRLLKLDESESSYELHCFTDASKVAYATVVYLRKRRGKSVNLIYSKARLYPSKGMSIPSLELMGILIGVRALKFVEGELKLNIEKKFLWSDSKTALSWITSTKVLPVFVANRVKEIRSSKLIEYRYIPTQDNPADIASRETTVQELAFHDLWWHSPCWLTEDDCSWPSQITFGETEREEEYVNCSAVQYSFVSTILPAAERVSSRKILKRVIALVLRFLDRLRAKHASKQFKRTISLTVEEVRRGETMIIEHLQQCCFPDLIQDIKRNTSSSLRQQLGIQLVNGILRCMGRMGNADVDFETRYPILLPRKNRVTQLIIEDVHKKQLHAGLQMTLCALRTEWWIPKG</sequence>
<accession>A0ABD6EXL3</accession>
<proteinExistence type="predicted"/>
<dbReference type="PANTHER" id="PTHR47331">
    <property type="entry name" value="PHD-TYPE DOMAIN-CONTAINING PROTEIN"/>
    <property type="match status" value="1"/>
</dbReference>
<reference evidence="1 2" key="1">
    <citation type="submission" date="2024-08" db="EMBL/GenBank/DDBJ databases">
        <title>Gnathostoma spinigerum genome.</title>
        <authorList>
            <person name="Gonzalez-Bertolin B."/>
            <person name="Monzon S."/>
            <person name="Zaballos A."/>
            <person name="Jimenez P."/>
            <person name="Dekumyoy P."/>
            <person name="Varona S."/>
            <person name="Cuesta I."/>
            <person name="Sumanam S."/>
            <person name="Adisakwattana P."/>
            <person name="Gasser R.B."/>
            <person name="Hernandez-Gonzalez A."/>
            <person name="Young N.D."/>
            <person name="Perteguer M.J."/>
        </authorList>
    </citation>
    <scope>NUCLEOTIDE SEQUENCE [LARGE SCALE GENOMIC DNA]</scope>
    <source>
        <strain evidence="1">AL3</strain>
        <tissue evidence="1">Liver</tissue>
    </source>
</reference>
<keyword evidence="2" id="KW-1185">Reference proteome</keyword>
<organism evidence="1 2">
    <name type="scientific">Gnathostoma spinigerum</name>
    <dbReference type="NCBI Taxonomy" id="75299"/>
    <lineage>
        <taxon>Eukaryota</taxon>
        <taxon>Metazoa</taxon>
        <taxon>Ecdysozoa</taxon>
        <taxon>Nematoda</taxon>
        <taxon>Chromadorea</taxon>
        <taxon>Rhabditida</taxon>
        <taxon>Spirurina</taxon>
        <taxon>Gnathostomatomorpha</taxon>
        <taxon>Gnathostomatoidea</taxon>
        <taxon>Gnathostomatidae</taxon>
        <taxon>Gnathostoma</taxon>
    </lineage>
</organism>
<evidence type="ECO:0000313" key="2">
    <source>
        <dbReference type="Proteomes" id="UP001608902"/>
    </source>
</evidence>